<gene>
    <name evidence="2" type="ORF">BT96DRAFT_990600</name>
</gene>
<reference evidence="2" key="1">
    <citation type="journal article" date="2019" name="Environ. Microbiol.">
        <title>Fungal ecological strategies reflected in gene transcription - a case study of two litter decomposers.</title>
        <authorList>
            <person name="Barbi F."/>
            <person name="Kohler A."/>
            <person name="Barry K."/>
            <person name="Baskaran P."/>
            <person name="Daum C."/>
            <person name="Fauchery L."/>
            <person name="Ihrmark K."/>
            <person name="Kuo A."/>
            <person name="LaButti K."/>
            <person name="Lipzen A."/>
            <person name="Morin E."/>
            <person name="Grigoriev I.V."/>
            <person name="Henrissat B."/>
            <person name="Lindahl B."/>
            <person name="Martin F."/>
        </authorList>
    </citation>
    <scope>NUCLEOTIDE SEQUENCE</scope>
    <source>
        <strain evidence="2">JB14</strain>
    </source>
</reference>
<protein>
    <submittedName>
        <fullName evidence="2">Uncharacterized protein</fullName>
    </submittedName>
</protein>
<dbReference type="AlphaFoldDB" id="A0A6A4I2P8"/>
<dbReference type="Proteomes" id="UP000799118">
    <property type="component" value="Unassembled WGS sequence"/>
</dbReference>
<dbReference type="EMBL" id="ML769428">
    <property type="protein sequence ID" value="KAE9403154.1"/>
    <property type="molecule type" value="Genomic_DNA"/>
</dbReference>
<proteinExistence type="predicted"/>
<accession>A0A6A4I2P8</accession>
<evidence type="ECO:0000313" key="3">
    <source>
        <dbReference type="Proteomes" id="UP000799118"/>
    </source>
</evidence>
<feature type="region of interest" description="Disordered" evidence="1">
    <location>
        <begin position="43"/>
        <end position="67"/>
    </location>
</feature>
<name>A0A6A4I2P8_9AGAR</name>
<keyword evidence="3" id="KW-1185">Reference proteome</keyword>
<evidence type="ECO:0000313" key="2">
    <source>
        <dbReference type="EMBL" id="KAE9403154.1"/>
    </source>
</evidence>
<organism evidence="2 3">
    <name type="scientific">Gymnopus androsaceus JB14</name>
    <dbReference type="NCBI Taxonomy" id="1447944"/>
    <lineage>
        <taxon>Eukaryota</taxon>
        <taxon>Fungi</taxon>
        <taxon>Dikarya</taxon>
        <taxon>Basidiomycota</taxon>
        <taxon>Agaricomycotina</taxon>
        <taxon>Agaricomycetes</taxon>
        <taxon>Agaricomycetidae</taxon>
        <taxon>Agaricales</taxon>
        <taxon>Marasmiineae</taxon>
        <taxon>Omphalotaceae</taxon>
        <taxon>Gymnopus</taxon>
    </lineage>
</organism>
<sequence length="318" mass="35676">MTEGLSGRKLEGHLNQNFNRGSEHDVQVEVDALRNLLQTLGDAQKARNRRRSERRARDKEGNEDISEDEHLDFDELFANLLKESRPEAQPVLSLQQCPFAFIRKSIRQLVARMKAPAHRRSALSPSQVQSPVAGQRSVVHEHPTQPPPYETVAAANQISPATDAIARDSGEIIDDLSTRAKNNHTEAENNKLDISTSRIISSGLEVNRRLLQFGRTFDKVISRLENRLKSIADRKTMENINEQAGEHGVLIGPDLKVLESPCPQTKFELRHFTLDQCEQAACAFGLVLHGKRDPSGNDDSVKEAARRRIALHLGIWLD</sequence>
<evidence type="ECO:0000256" key="1">
    <source>
        <dbReference type="SAM" id="MobiDB-lite"/>
    </source>
</evidence>